<name>A0A097IFY7_9CORY</name>
<evidence type="ECO:0000313" key="3">
    <source>
        <dbReference type="EMBL" id="AIT61050.1"/>
    </source>
</evidence>
<dbReference type="GO" id="GO:0004518">
    <property type="term" value="F:nuclease activity"/>
    <property type="evidence" value="ECO:0007669"/>
    <property type="project" value="InterPro"/>
</dbReference>
<dbReference type="RefSeq" id="WP_018021614.1">
    <property type="nucleotide sequence ID" value="NZ_AQUX01000003.1"/>
</dbReference>
<dbReference type="HOGENOM" id="CLU_096111_0_0_11"/>
<dbReference type="InterPro" id="IPR036104">
    <property type="entry name" value="BFN_sf"/>
</dbReference>
<dbReference type="OrthoDB" id="9788698at2"/>
<organism evidence="3 4">
    <name type="scientific">Corynebacterium doosanense CAU 212 = DSM 45436</name>
    <dbReference type="NCBI Taxonomy" id="558173"/>
    <lineage>
        <taxon>Bacteria</taxon>
        <taxon>Bacillati</taxon>
        <taxon>Actinomycetota</taxon>
        <taxon>Actinomycetes</taxon>
        <taxon>Mycobacteriales</taxon>
        <taxon>Corynebacteriaceae</taxon>
        <taxon>Corynebacterium</taxon>
    </lineage>
</organism>
<feature type="compositionally biased region" description="Acidic residues" evidence="1">
    <location>
        <begin position="177"/>
        <end position="187"/>
    </location>
</feature>
<dbReference type="STRING" id="558173.CDOO_07145"/>
<dbReference type="KEGG" id="cdo:CDOO_07145"/>
<accession>A0A097IFY7</accession>
<reference evidence="3 4" key="1">
    <citation type="submission" date="2013-09" db="EMBL/GenBank/DDBJ databases">
        <title>Complete genome sequence of Corynebacterium doosanense CAU 212(T) (=DSM 45436(T)), isolated from activated sludge.</title>
        <authorList>
            <person name="Schaffert L."/>
            <person name="Albersmeier A."/>
            <person name="Kalinowski J."/>
            <person name="Ruckert C."/>
        </authorList>
    </citation>
    <scope>NUCLEOTIDE SEQUENCE [LARGE SCALE GENOMIC DNA]</scope>
    <source>
        <strain evidence="3 4">CAU 212</strain>
    </source>
</reference>
<feature type="region of interest" description="Disordered" evidence="1">
    <location>
        <begin position="173"/>
        <end position="196"/>
    </location>
</feature>
<dbReference type="AlphaFoldDB" id="A0A097IFY7"/>
<keyword evidence="4" id="KW-1185">Reference proteome</keyword>
<dbReference type="InterPro" id="IPR003729">
    <property type="entry name" value="Bi_nuclease_dom"/>
</dbReference>
<gene>
    <name evidence="3" type="ORF">CDOO_07145</name>
</gene>
<dbReference type="Gene3D" id="3.10.690.10">
    <property type="entry name" value="Bifunctional nuclease domain"/>
    <property type="match status" value="1"/>
</dbReference>
<evidence type="ECO:0000313" key="4">
    <source>
        <dbReference type="Proteomes" id="UP000029914"/>
    </source>
</evidence>
<dbReference type="PROSITE" id="PS51658">
    <property type="entry name" value="BFN"/>
    <property type="match status" value="1"/>
</dbReference>
<evidence type="ECO:0000256" key="1">
    <source>
        <dbReference type="SAM" id="MobiDB-lite"/>
    </source>
</evidence>
<dbReference type="Pfam" id="PF02577">
    <property type="entry name" value="BFN_dom"/>
    <property type="match status" value="1"/>
</dbReference>
<dbReference type="EMBL" id="CP006764">
    <property type="protein sequence ID" value="AIT61050.1"/>
    <property type="molecule type" value="Genomic_DNA"/>
</dbReference>
<dbReference type="eggNOG" id="COG1259">
    <property type="taxonomic scope" value="Bacteria"/>
</dbReference>
<sequence>MENALIEVDFHGIHIVGPEGFTCAVLVWREENRIIPLWLSPIDAAELGDRSLDEGSERRRPGTRDVLADVLSRFDGGVEQLALTSYFEGVFIGEITTTGGEQFDARPSDILILSEILDLPVLVAEDVLTQASLHVNEAELGEYLDIELSDESADVEDAPEVTSEVDDEFRRMLQEMGMEEPGETDDSGSDRGEDRT</sequence>
<evidence type="ECO:0000259" key="2">
    <source>
        <dbReference type="PROSITE" id="PS51658"/>
    </source>
</evidence>
<proteinExistence type="predicted"/>
<feature type="domain" description="BFN" evidence="2">
    <location>
        <begin position="5"/>
        <end position="135"/>
    </location>
</feature>
<protein>
    <recommendedName>
        <fullName evidence="2">BFN domain-containing protein</fullName>
    </recommendedName>
</protein>
<dbReference type="Proteomes" id="UP000029914">
    <property type="component" value="Chromosome"/>
</dbReference>
<dbReference type="SUPFAM" id="SSF103256">
    <property type="entry name" value="Hypothetical protein TM0160"/>
    <property type="match status" value="1"/>
</dbReference>